<organism evidence="11 12">
    <name type="scientific">Staurois parvus</name>
    <dbReference type="NCBI Taxonomy" id="386267"/>
    <lineage>
        <taxon>Eukaryota</taxon>
        <taxon>Metazoa</taxon>
        <taxon>Chordata</taxon>
        <taxon>Craniata</taxon>
        <taxon>Vertebrata</taxon>
        <taxon>Euteleostomi</taxon>
        <taxon>Amphibia</taxon>
        <taxon>Batrachia</taxon>
        <taxon>Anura</taxon>
        <taxon>Neobatrachia</taxon>
        <taxon>Ranoidea</taxon>
        <taxon>Ranidae</taxon>
        <taxon>Staurois</taxon>
    </lineage>
</organism>
<dbReference type="SUPFAM" id="SSF57845">
    <property type="entry name" value="B-box zinc-binding domain"/>
    <property type="match status" value="1"/>
</dbReference>
<proteinExistence type="predicted"/>
<keyword evidence="3 6" id="KW-0863">Zinc-finger</keyword>
<feature type="transmembrane region" description="Helical" evidence="8">
    <location>
        <begin position="318"/>
        <end position="339"/>
    </location>
</feature>
<feature type="domain" description="RING-type" evidence="9">
    <location>
        <begin position="10"/>
        <end position="59"/>
    </location>
</feature>
<dbReference type="Pfam" id="PF00097">
    <property type="entry name" value="zf-C3HC4"/>
    <property type="match status" value="1"/>
</dbReference>
<feature type="coiled-coil region" evidence="7">
    <location>
        <begin position="162"/>
        <end position="211"/>
    </location>
</feature>
<evidence type="ECO:0000256" key="6">
    <source>
        <dbReference type="PROSITE-ProRule" id="PRU00024"/>
    </source>
</evidence>
<dbReference type="InterPro" id="IPR047153">
    <property type="entry name" value="TRIM45/56/19-like"/>
</dbReference>
<dbReference type="SMART" id="SM00336">
    <property type="entry name" value="BBOX"/>
    <property type="match status" value="1"/>
</dbReference>
<evidence type="ECO:0000256" key="1">
    <source>
        <dbReference type="ARBA" id="ARBA00022679"/>
    </source>
</evidence>
<dbReference type="Proteomes" id="UP001162483">
    <property type="component" value="Unassembled WGS sequence"/>
</dbReference>
<evidence type="ECO:0000256" key="5">
    <source>
        <dbReference type="ARBA" id="ARBA00022833"/>
    </source>
</evidence>
<accession>A0ABN9HCC7</accession>
<evidence type="ECO:0000256" key="8">
    <source>
        <dbReference type="SAM" id="Phobius"/>
    </source>
</evidence>
<evidence type="ECO:0008006" key="13">
    <source>
        <dbReference type="Google" id="ProtNLM"/>
    </source>
</evidence>
<evidence type="ECO:0000256" key="4">
    <source>
        <dbReference type="ARBA" id="ARBA00022786"/>
    </source>
</evidence>
<gene>
    <name evidence="11" type="ORF">SPARVUS_LOCUS15840311</name>
</gene>
<dbReference type="Gene3D" id="3.30.40.10">
    <property type="entry name" value="Zinc/RING finger domain, C3HC4 (zinc finger)"/>
    <property type="match status" value="1"/>
</dbReference>
<name>A0ABN9HCC7_9NEOB</name>
<dbReference type="EMBL" id="CATNWA010020686">
    <property type="protein sequence ID" value="CAI9619465.1"/>
    <property type="molecule type" value="Genomic_DNA"/>
</dbReference>
<dbReference type="SMART" id="SM00184">
    <property type="entry name" value="RING"/>
    <property type="match status" value="1"/>
</dbReference>
<keyword evidence="2" id="KW-0479">Metal-binding</keyword>
<dbReference type="PROSITE" id="PS50089">
    <property type="entry name" value="ZF_RING_2"/>
    <property type="match status" value="1"/>
</dbReference>
<sequence>MDHLIEDLTCSVCFNIYDDPRLLKCSHTFCKNCLENIIRSSDSYFWRISIGALKCPTCRGITDVSIGVHTLPINFALKSIVEKFKINNRFSVRTCPEHFGNQLKLFCLKDRKIICDQCCEVGQHQDHSTEELERAYRKERKTASKLLAILREKNFTGVSTVIKALEEQLEECKTIIQEDKKEVVNFFDKTIDMFEKKKQDLLTALNDLNQKIVDIYAPKIESMRQIQDEELDLISLTSTTQDEESPFAYLDNIHTIEKGMKALKKQQLISVQAVQICPRVEQILKDQWYKTSIIDAHRQPTPKFEFRCHATRTFNFSFTWTLFVMLLFFSLLALLCLVYPDIPFTFTNLCGNYILKIMEPVLGCFGNQIFTVQSTSQRMTKPFLDFISYLYSLPCTYFY</sequence>
<dbReference type="InterPro" id="IPR013083">
    <property type="entry name" value="Znf_RING/FYVE/PHD"/>
</dbReference>
<evidence type="ECO:0000313" key="11">
    <source>
        <dbReference type="EMBL" id="CAI9619465.1"/>
    </source>
</evidence>
<dbReference type="InterPro" id="IPR001841">
    <property type="entry name" value="Znf_RING"/>
</dbReference>
<evidence type="ECO:0000259" key="9">
    <source>
        <dbReference type="PROSITE" id="PS50089"/>
    </source>
</evidence>
<dbReference type="PANTHER" id="PTHR25462">
    <property type="entry name" value="BONUS, ISOFORM C-RELATED"/>
    <property type="match status" value="1"/>
</dbReference>
<keyword evidence="4" id="KW-0833">Ubl conjugation pathway</keyword>
<feature type="domain" description="B box-type" evidence="10">
    <location>
        <begin position="90"/>
        <end position="132"/>
    </location>
</feature>
<protein>
    <recommendedName>
        <fullName evidence="13">Tripartite motif-containing protein 59</fullName>
    </recommendedName>
</protein>
<evidence type="ECO:0000256" key="2">
    <source>
        <dbReference type="ARBA" id="ARBA00022723"/>
    </source>
</evidence>
<evidence type="ECO:0000259" key="10">
    <source>
        <dbReference type="PROSITE" id="PS50119"/>
    </source>
</evidence>
<dbReference type="PROSITE" id="PS00518">
    <property type="entry name" value="ZF_RING_1"/>
    <property type="match status" value="1"/>
</dbReference>
<evidence type="ECO:0000256" key="7">
    <source>
        <dbReference type="SAM" id="Coils"/>
    </source>
</evidence>
<keyword evidence="8" id="KW-0812">Transmembrane</keyword>
<dbReference type="SUPFAM" id="SSF57850">
    <property type="entry name" value="RING/U-box"/>
    <property type="match status" value="1"/>
</dbReference>
<evidence type="ECO:0000313" key="12">
    <source>
        <dbReference type="Proteomes" id="UP001162483"/>
    </source>
</evidence>
<dbReference type="PROSITE" id="PS50119">
    <property type="entry name" value="ZF_BBOX"/>
    <property type="match status" value="1"/>
</dbReference>
<keyword evidence="8" id="KW-0472">Membrane</keyword>
<keyword evidence="7" id="KW-0175">Coiled coil</keyword>
<dbReference type="PANTHER" id="PTHR25462:SF229">
    <property type="entry name" value="TRANSCRIPTION INTERMEDIARY FACTOR 1-BETA"/>
    <property type="match status" value="1"/>
</dbReference>
<keyword evidence="8" id="KW-1133">Transmembrane helix</keyword>
<dbReference type="Gene3D" id="3.30.160.60">
    <property type="entry name" value="Classic Zinc Finger"/>
    <property type="match status" value="1"/>
</dbReference>
<keyword evidence="5" id="KW-0862">Zinc</keyword>
<dbReference type="InterPro" id="IPR018957">
    <property type="entry name" value="Znf_C3HC4_RING-type"/>
</dbReference>
<keyword evidence="12" id="KW-1185">Reference proteome</keyword>
<reference evidence="11" key="1">
    <citation type="submission" date="2023-05" db="EMBL/GenBank/DDBJ databases">
        <authorList>
            <person name="Stuckert A."/>
        </authorList>
    </citation>
    <scope>NUCLEOTIDE SEQUENCE</scope>
</reference>
<keyword evidence="1" id="KW-0808">Transferase</keyword>
<dbReference type="Pfam" id="PF00643">
    <property type="entry name" value="zf-B_box"/>
    <property type="match status" value="1"/>
</dbReference>
<dbReference type="InterPro" id="IPR000315">
    <property type="entry name" value="Znf_B-box"/>
</dbReference>
<evidence type="ECO:0000256" key="3">
    <source>
        <dbReference type="ARBA" id="ARBA00022771"/>
    </source>
</evidence>
<comment type="caution">
    <text evidence="11">The sequence shown here is derived from an EMBL/GenBank/DDBJ whole genome shotgun (WGS) entry which is preliminary data.</text>
</comment>
<dbReference type="InterPro" id="IPR017907">
    <property type="entry name" value="Znf_RING_CS"/>
</dbReference>